<evidence type="ECO:0000256" key="2">
    <source>
        <dbReference type="ARBA" id="ARBA00022833"/>
    </source>
</evidence>
<dbReference type="OrthoDB" id="9808275at2"/>
<dbReference type="PANTHER" id="PTHR42742">
    <property type="entry name" value="TRANSCRIPTIONAL REPRESSOR MPRA"/>
    <property type="match status" value="1"/>
</dbReference>
<name>A0A506VEV8_9GAMM</name>
<dbReference type="InterPro" id="IPR011051">
    <property type="entry name" value="RmlC_Cupin_sf"/>
</dbReference>
<organism evidence="3 4">
    <name type="scientific">Mixta tenebrionis</name>
    <dbReference type="NCBI Taxonomy" id="2562439"/>
    <lineage>
        <taxon>Bacteria</taxon>
        <taxon>Pseudomonadati</taxon>
        <taxon>Pseudomonadota</taxon>
        <taxon>Gammaproteobacteria</taxon>
        <taxon>Enterobacterales</taxon>
        <taxon>Erwiniaceae</taxon>
        <taxon>Mixta</taxon>
    </lineage>
</organism>
<dbReference type="RefSeq" id="WP_141174207.1">
    <property type="nucleotide sequence ID" value="NZ_JBHUFX010000004.1"/>
</dbReference>
<sequence>MQATYNKFPEVAVQGYDDQAWQGWQSINEILNARLFTSSRTVLVVDCYPGVRLQELEQQLLPALNSVLTINVETARLDEQALQQMLAANLTDDRVFGVLSCHRLSAFFDAEKLNLLRQQIDAVKHGVVVVYGPGAALAHPGDLLIYADLPRWEIQQRMRRDRLSNWGADNQHEDILRRYKRAFFIEWRVFDRHKTPLLRRADYLLDTTRKLAPALVSGKALRAGLQQTTTRPFRVVPFFDPGVWGGQWMKRQFDLDPSAPNYAWCFDCVPEENSLLLRFGAVRIEIPSQDLVLLYPRALLGEKVHARFGTEFPIRFDFLDTIGGQNLSFQVHPVTEYIQQHFGMHYTQDESYYILEAEPEAVVYLGVKTGTDPQAMLADLRAAAQGKRAFDDERFVNRIPARKHDHFLIPAGTVHCSGAGAMVLEISATPYIFTFKLWDWARVGLDGLPRPVHLDHGEQVIDWSRDTQWVYDHLVNRIEPLAESAGWREERTGLHEREFIETRRHWFSAPVTHHTQGGVNVLNLVEGAEAVVDSPTGAFAPFHVHYAETFIIPAAVGEYRISPAGNSVGRQLATIKAWVRG</sequence>
<keyword evidence="1" id="KW-0479">Metal-binding</keyword>
<dbReference type="InterPro" id="IPR016847">
    <property type="entry name" value="Man6P_Isoase_Firm_lng_prd"/>
</dbReference>
<proteinExistence type="predicted"/>
<comment type="caution">
    <text evidence="3">The sequence shown here is derived from an EMBL/GenBank/DDBJ whole genome shotgun (WGS) entry which is preliminary data.</text>
</comment>
<dbReference type="InterPro" id="IPR051804">
    <property type="entry name" value="Carb_Metab_Reg_Kinase/Isom"/>
</dbReference>
<evidence type="ECO:0000313" key="4">
    <source>
        <dbReference type="Proteomes" id="UP000319523"/>
    </source>
</evidence>
<gene>
    <name evidence="3" type="ORF">FKM52_00275</name>
</gene>
<dbReference type="AlphaFoldDB" id="A0A506VEV8"/>
<dbReference type="Gene3D" id="2.60.120.10">
    <property type="entry name" value="Jelly Rolls"/>
    <property type="match status" value="1"/>
</dbReference>
<keyword evidence="3" id="KW-0413">Isomerase</keyword>
<dbReference type="PIRSF" id="PIRSF026713">
    <property type="entry name" value="PMI_Firm_long_prd"/>
    <property type="match status" value="1"/>
</dbReference>
<evidence type="ECO:0000313" key="3">
    <source>
        <dbReference type="EMBL" id="TPW44185.1"/>
    </source>
</evidence>
<dbReference type="EMBL" id="VHQI01000001">
    <property type="protein sequence ID" value="TPW44185.1"/>
    <property type="molecule type" value="Genomic_DNA"/>
</dbReference>
<accession>A0A506VEV8</accession>
<dbReference type="SUPFAM" id="SSF51182">
    <property type="entry name" value="RmlC-like cupins"/>
    <property type="match status" value="1"/>
</dbReference>
<dbReference type="GO" id="GO:0046872">
    <property type="term" value="F:metal ion binding"/>
    <property type="evidence" value="ECO:0007669"/>
    <property type="project" value="UniProtKB-KW"/>
</dbReference>
<dbReference type="CDD" id="cd07010">
    <property type="entry name" value="cupin_PMI_type_I_N_bac"/>
    <property type="match status" value="1"/>
</dbReference>
<reference evidence="3 4" key="1">
    <citation type="submission" date="2019-06" db="EMBL/GenBank/DDBJ databases">
        <authorList>
            <person name="Yang Y."/>
        </authorList>
    </citation>
    <scope>NUCLEOTIDE SEQUENCE [LARGE SCALE GENOMIC DNA]</scope>
    <source>
        <strain evidence="3 4">BIT-26</strain>
    </source>
</reference>
<dbReference type="PANTHER" id="PTHR42742:SF3">
    <property type="entry name" value="FRUCTOKINASE"/>
    <property type="match status" value="1"/>
</dbReference>
<keyword evidence="4" id="KW-1185">Reference proteome</keyword>
<dbReference type="GO" id="GO:0016853">
    <property type="term" value="F:isomerase activity"/>
    <property type="evidence" value="ECO:0007669"/>
    <property type="project" value="UniProtKB-KW"/>
</dbReference>
<protein>
    <submittedName>
        <fullName evidence="3">Mannose-6-phosphate isomerase</fullName>
    </submittedName>
</protein>
<dbReference type="InterPro" id="IPR014710">
    <property type="entry name" value="RmlC-like_jellyroll"/>
</dbReference>
<evidence type="ECO:0000256" key="1">
    <source>
        <dbReference type="ARBA" id="ARBA00022723"/>
    </source>
</evidence>
<dbReference type="Proteomes" id="UP000319523">
    <property type="component" value="Unassembled WGS sequence"/>
</dbReference>
<keyword evidence="2" id="KW-0862">Zinc</keyword>